<protein>
    <submittedName>
        <fullName evidence="5">Glycosyl transferase</fullName>
    </submittedName>
</protein>
<dbReference type="PANTHER" id="PTHR13778:SF47">
    <property type="entry name" value="LIPOPOLYSACCHARIDE 1,3-GALACTOSYLTRANSFERASE"/>
    <property type="match status" value="1"/>
</dbReference>
<dbReference type="Pfam" id="PF01501">
    <property type="entry name" value="Glyco_transf_8"/>
    <property type="match status" value="1"/>
</dbReference>
<keyword evidence="3 5" id="KW-0808">Transferase</keyword>
<keyword evidence="4" id="KW-0479">Metal-binding</keyword>
<dbReference type="Proteomes" id="UP000250043">
    <property type="component" value="Unassembled WGS sequence"/>
</dbReference>
<accession>A0A8E2AN86</accession>
<dbReference type="GO" id="GO:0016757">
    <property type="term" value="F:glycosyltransferase activity"/>
    <property type="evidence" value="ECO:0007669"/>
    <property type="project" value="UniProtKB-KW"/>
</dbReference>
<dbReference type="SUPFAM" id="SSF53448">
    <property type="entry name" value="Nucleotide-diphospho-sugar transferases"/>
    <property type="match status" value="1"/>
</dbReference>
<evidence type="ECO:0000313" key="6">
    <source>
        <dbReference type="Proteomes" id="UP000250043"/>
    </source>
</evidence>
<sequence>MEGELATSPVDLGYLFTPTQDWFSSHIDDWRNLFPLVKAIEPRILEIGSWEGRSAVFLLTELCMKGGEIVCIDHFDLMRTEAGRDRYANITHNLSRTKKRFRIIDDFSAPALMTILREEMSSANPGFDWIYVDGSHEGDDTFLDGELAWRLARKGAIIIFDDYRWPEGPEDSIHHPKRGIDAFMALHAGAYNVISEPGQYQMVLQKTSEMRIGFLAKETAARGSEEALGDGVHVALAIDPAYIVPAAVTIRSAVIHTDCRMSFYIIDLGLTDGDKSRIRRSVPERADVTMFFLSPPKDSLFAERGSTWAKVDMLQVLYVERVLYLDADVLVRASLHNLWKTDLCGKPIAAVQDAAFPTGRHGVQGAPYFNTGVLLMDLVLIREEVTGLRERCREMVEAEIRDQDALNAHFASRWLPLDAKWNAQYLGTRTDLRTAEHGRMDLAVPHDPAIVRFGTGPMNPNAAHVLNSPMKPYEAGSWGYAERSGHPFGDDWQSMADATAWPEWRESEERGT</sequence>
<dbReference type="InterPro" id="IPR050748">
    <property type="entry name" value="Glycosyltrans_8_dom-fam"/>
</dbReference>
<proteinExistence type="inferred from homology"/>
<reference evidence="5 6" key="1">
    <citation type="submission" date="2016-07" db="EMBL/GenBank/DDBJ databases">
        <title>Draft genome of the white-rot fungus Obba rivulosa 3A-2.</title>
        <authorList>
            <consortium name="DOE Joint Genome Institute"/>
            <person name="Miettinen O."/>
            <person name="Riley R."/>
            <person name="Acob R."/>
            <person name="Barry K."/>
            <person name="Cullen D."/>
            <person name="De Vries R."/>
            <person name="Hainaut M."/>
            <person name="Hatakka A."/>
            <person name="Henrissat B."/>
            <person name="Hilden K."/>
            <person name="Kuo R."/>
            <person name="Labutti K."/>
            <person name="Lipzen A."/>
            <person name="Makela M.R."/>
            <person name="Sandor L."/>
            <person name="Spatafora J.W."/>
            <person name="Grigoriev I.V."/>
            <person name="Hibbett D.S."/>
        </authorList>
    </citation>
    <scope>NUCLEOTIDE SEQUENCE [LARGE SCALE GENOMIC DNA]</scope>
    <source>
        <strain evidence="5 6">3A-2</strain>
    </source>
</reference>
<dbReference type="GO" id="GO:0046872">
    <property type="term" value="F:metal ion binding"/>
    <property type="evidence" value="ECO:0007669"/>
    <property type="project" value="UniProtKB-KW"/>
</dbReference>
<dbReference type="AlphaFoldDB" id="A0A8E2AN86"/>
<keyword evidence="2" id="KW-0328">Glycosyltransferase</keyword>
<dbReference type="PANTHER" id="PTHR13778">
    <property type="entry name" value="GLYCOSYLTRANSFERASE 8 DOMAIN-CONTAINING PROTEIN"/>
    <property type="match status" value="1"/>
</dbReference>
<dbReference type="InterPro" id="IPR029044">
    <property type="entry name" value="Nucleotide-diphossugar_trans"/>
</dbReference>
<dbReference type="CDD" id="cd04194">
    <property type="entry name" value="GT8_A4GalT_like"/>
    <property type="match status" value="1"/>
</dbReference>
<dbReference type="Gene3D" id="3.40.50.150">
    <property type="entry name" value="Vaccinia Virus protein VP39"/>
    <property type="match status" value="1"/>
</dbReference>
<organism evidence="5 6">
    <name type="scientific">Obba rivulosa</name>
    <dbReference type="NCBI Taxonomy" id="1052685"/>
    <lineage>
        <taxon>Eukaryota</taxon>
        <taxon>Fungi</taxon>
        <taxon>Dikarya</taxon>
        <taxon>Basidiomycota</taxon>
        <taxon>Agaricomycotina</taxon>
        <taxon>Agaricomycetes</taxon>
        <taxon>Polyporales</taxon>
        <taxon>Gelatoporiaceae</taxon>
        <taxon>Obba</taxon>
    </lineage>
</organism>
<dbReference type="InterPro" id="IPR002495">
    <property type="entry name" value="Glyco_trans_8"/>
</dbReference>
<evidence type="ECO:0000256" key="1">
    <source>
        <dbReference type="ARBA" id="ARBA00006351"/>
    </source>
</evidence>
<gene>
    <name evidence="5" type="ORF">OBBRIDRAFT_510860</name>
</gene>
<keyword evidence="6" id="KW-1185">Reference proteome</keyword>
<evidence type="ECO:0000256" key="3">
    <source>
        <dbReference type="ARBA" id="ARBA00022679"/>
    </source>
</evidence>
<dbReference type="OrthoDB" id="2014201at2759"/>
<dbReference type="Pfam" id="PF13578">
    <property type="entry name" value="Methyltransf_24"/>
    <property type="match status" value="1"/>
</dbReference>
<name>A0A8E2AN86_9APHY</name>
<dbReference type="Gene3D" id="3.90.550.10">
    <property type="entry name" value="Spore Coat Polysaccharide Biosynthesis Protein SpsA, Chain A"/>
    <property type="match status" value="1"/>
</dbReference>
<evidence type="ECO:0000256" key="4">
    <source>
        <dbReference type="ARBA" id="ARBA00022723"/>
    </source>
</evidence>
<dbReference type="SUPFAM" id="SSF53335">
    <property type="entry name" value="S-adenosyl-L-methionine-dependent methyltransferases"/>
    <property type="match status" value="1"/>
</dbReference>
<dbReference type="EMBL" id="KV722844">
    <property type="protein sequence ID" value="OCH83722.1"/>
    <property type="molecule type" value="Genomic_DNA"/>
</dbReference>
<dbReference type="InterPro" id="IPR029063">
    <property type="entry name" value="SAM-dependent_MTases_sf"/>
</dbReference>
<evidence type="ECO:0000256" key="2">
    <source>
        <dbReference type="ARBA" id="ARBA00022676"/>
    </source>
</evidence>
<evidence type="ECO:0000313" key="5">
    <source>
        <dbReference type="EMBL" id="OCH83722.1"/>
    </source>
</evidence>
<comment type="similarity">
    <text evidence="1">Belongs to the glycosyltransferase 8 family.</text>
</comment>